<dbReference type="InterPro" id="IPR015001">
    <property type="entry name" value="DUF1850"/>
</dbReference>
<protein>
    <submittedName>
        <fullName evidence="1">DUF1850 domain-containing protein</fullName>
    </submittedName>
</protein>
<reference evidence="2" key="1">
    <citation type="journal article" date="2019" name="Int. J. Syst. Evol. Microbiol.">
        <title>The Global Catalogue of Microorganisms (GCM) 10K type strain sequencing project: providing services to taxonomists for standard genome sequencing and annotation.</title>
        <authorList>
            <consortium name="The Broad Institute Genomics Platform"/>
            <consortium name="The Broad Institute Genome Sequencing Center for Infectious Disease"/>
            <person name="Wu L."/>
            <person name="Ma J."/>
        </authorList>
    </citation>
    <scope>NUCLEOTIDE SEQUENCE [LARGE SCALE GENOMIC DNA]</scope>
    <source>
        <strain evidence="2">CECT 7698</strain>
    </source>
</reference>
<proteinExistence type="predicted"/>
<evidence type="ECO:0000313" key="1">
    <source>
        <dbReference type="EMBL" id="MFC3286025.1"/>
    </source>
</evidence>
<accession>A0ABV7LUQ6</accession>
<organism evidence="1 2">
    <name type="scientific">Litchfieldella rifensis</name>
    <dbReference type="NCBI Taxonomy" id="762643"/>
    <lineage>
        <taxon>Bacteria</taxon>
        <taxon>Pseudomonadati</taxon>
        <taxon>Pseudomonadota</taxon>
        <taxon>Gammaproteobacteria</taxon>
        <taxon>Oceanospirillales</taxon>
        <taxon>Halomonadaceae</taxon>
        <taxon>Litchfieldella</taxon>
    </lineage>
</organism>
<dbReference type="Proteomes" id="UP001595579">
    <property type="component" value="Unassembled WGS sequence"/>
</dbReference>
<keyword evidence="2" id="KW-1185">Reference proteome</keyword>
<evidence type="ECO:0000313" key="2">
    <source>
        <dbReference type="Proteomes" id="UP001595579"/>
    </source>
</evidence>
<comment type="caution">
    <text evidence="1">The sequence shown here is derived from an EMBL/GenBank/DDBJ whole genome shotgun (WGS) entry which is preliminary data.</text>
</comment>
<sequence>MPSLHSLTGRACLPALSLYLLLAGLWGPVAVADAVPTEPAGGETRYWLDVRMADQRRIVSLPLVAGQTWCLVWNHSVEGFPVHDCYRNRNGRMVLERSHQPDFAAGLGHVLGRGQPVSDGAGGYWIEDIDEPVPGNRYLLRVGSPEVNHRLVSGDTRVSLSELATGERVLISLRVDHGSSQ</sequence>
<dbReference type="RefSeq" id="WP_386776791.1">
    <property type="nucleotide sequence ID" value="NZ_JBHRUG010000048.1"/>
</dbReference>
<gene>
    <name evidence="1" type="ORF">ACFOEV_20710</name>
</gene>
<dbReference type="Pfam" id="PF08905">
    <property type="entry name" value="DUF1850"/>
    <property type="match status" value="1"/>
</dbReference>
<name>A0ABV7LUQ6_9GAMM</name>
<dbReference type="EMBL" id="JBHRUG010000048">
    <property type="protein sequence ID" value="MFC3286025.1"/>
    <property type="molecule type" value="Genomic_DNA"/>
</dbReference>